<keyword evidence="3" id="KW-1185">Reference proteome</keyword>
<dbReference type="AlphaFoldDB" id="A0A6J5GZA9"/>
<gene>
    <name evidence="2" type="ORF">LMG27177_06672</name>
</gene>
<protein>
    <submittedName>
        <fullName evidence="2">Uncharacterized protein</fullName>
    </submittedName>
</protein>
<feature type="compositionally biased region" description="Basic and acidic residues" evidence="1">
    <location>
        <begin position="9"/>
        <end position="20"/>
    </location>
</feature>
<proteinExistence type="predicted"/>
<feature type="region of interest" description="Disordered" evidence="1">
    <location>
        <begin position="1"/>
        <end position="85"/>
    </location>
</feature>
<evidence type="ECO:0000256" key="1">
    <source>
        <dbReference type="SAM" id="MobiDB-lite"/>
    </source>
</evidence>
<name>A0A6J5GZA9_9BURK</name>
<organism evidence="2 3">
    <name type="scientific">Paraburkholderia fynbosensis</name>
    <dbReference type="NCBI Taxonomy" id="1200993"/>
    <lineage>
        <taxon>Bacteria</taxon>
        <taxon>Pseudomonadati</taxon>
        <taxon>Pseudomonadota</taxon>
        <taxon>Betaproteobacteria</taxon>
        <taxon>Burkholderiales</taxon>
        <taxon>Burkholderiaceae</taxon>
        <taxon>Paraburkholderia</taxon>
    </lineage>
</organism>
<accession>A0A6J5GZA9</accession>
<dbReference type="Proteomes" id="UP000494252">
    <property type="component" value="Unassembled WGS sequence"/>
</dbReference>
<dbReference type="EMBL" id="CADIKI010000028">
    <property type="protein sequence ID" value="CAB3808992.1"/>
    <property type="molecule type" value="Genomic_DNA"/>
</dbReference>
<evidence type="ECO:0000313" key="3">
    <source>
        <dbReference type="Proteomes" id="UP000494252"/>
    </source>
</evidence>
<reference evidence="2 3" key="1">
    <citation type="submission" date="2020-04" db="EMBL/GenBank/DDBJ databases">
        <authorList>
            <person name="De Canck E."/>
        </authorList>
    </citation>
    <scope>NUCLEOTIDE SEQUENCE [LARGE SCALE GENOMIC DNA]</scope>
    <source>
        <strain evidence="2 3">LMG 27177</strain>
    </source>
</reference>
<feature type="compositionally biased region" description="Acidic residues" evidence="1">
    <location>
        <begin position="59"/>
        <end position="70"/>
    </location>
</feature>
<sequence length="85" mass="8807">MANQPTEQRASDDKSEKDVDAAVEDTFPASDPPSTGGATKIGKDENTGTQADSDVPGTEPDEDVPDEETPPEPSPGDEPLGEKAP</sequence>
<dbReference type="RefSeq" id="WP_175165723.1">
    <property type="nucleotide sequence ID" value="NZ_CADIKI010000028.1"/>
</dbReference>
<evidence type="ECO:0000313" key="2">
    <source>
        <dbReference type="EMBL" id="CAB3808992.1"/>
    </source>
</evidence>